<dbReference type="Proteomes" id="UP001205906">
    <property type="component" value="Unassembled WGS sequence"/>
</dbReference>
<sequence>MLARRFTIVCLITALFGVALSMIVERNARSRHHWVVGEVTCESRLPGDCVKRTPLT</sequence>
<dbReference type="RefSeq" id="WP_252815616.1">
    <property type="nucleotide sequence ID" value="NZ_JAMXQS010000001.1"/>
</dbReference>
<evidence type="ECO:0000313" key="1">
    <source>
        <dbReference type="EMBL" id="MCO6048667.1"/>
    </source>
</evidence>
<protein>
    <submittedName>
        <fullName evidence="1">Uncharacterized protein</fullName>
    </submittedName>
</protein>
<reference evidence="1 2" key="1">
    <citation type="submission" date="2022-06" db="EMBL/GenBank/DDBJ databases">
        <title>Mesorhizobium sp. strain RP14 Genome sequencing and assembly.</title>
        <authorList>
            <person name="Kim I."/>
        </authorList>
    </citation>
    <scope>NUCLEOTIDE SEQUENCE [LARGE SCALE GENOMIC DNA]</scope>
    <source>
        <strain evidence="2">RP14(2022)</strain>
    </source>
</reference>
<evidence type="ECO:0000313" key="2">
    <source>
        <dbReference type="Proteomes" id="UP001205906"/>
    </source>
</evidence>
<name>A0ABT1C1L1_9HYPH</name>
<gene>
    <name evidence="1" type="ORF">NGM99_02535</name>
</gene>
<comment type="caution">
    <text evidence="1">The sequence shown here is derived from an EMBL/GenBank/DDBJ whole genome shotgun (WGS) entry which is preliminary data.</text>
</comment>
<accession>A0ABT1C1L1</accession>
<organism evidence="1 2">
    <name type="scientific">Mesorhizobium liriopis</name>
    <dbReference type="NCBI Taxonomy" id="2953882"/>
    <lineage>
        <taxon>Bacteria</taxon>
        <taxon>Pseudomonadati</taxon>
        <taxon>Pseudomonadota</taxon>
        <taxon>Alphaproteobacteria</taxon>
        <taxon>Hyphomicrobiales</taxon>
        <taxon>Phyllobacteriaceae</taxon>
        <taxon>Mesorhizobium</taxon>
    </lineage>
</organism>
<keyword evidence="2" id="KW-1185">Reference proteome</keyword>
<dbReference type="EMBL" id="JAMXQS010000001">
    <property type="protein sequence ID" value="MCO6048667.1"/>
    <property type="molecule type" value="Genomic_DNA"/>
</dbReference>
<proteinExistence type="predicted"/>